<sequence>MVAGFIKTNIPQSRTYQTMIGSGGYPMWTERSPSTRHIPRGLYPSHKALGKYKKESKILKKMIRKAKRACWSKFIEEQGWHDSHLRPGQSRSLPETPASHETQLGQPPNVPCHSGISFVISRDRRLVYRQSPEGSQQNLQQFRTRHGRCELPAFEAYQGQAMHLALTMESSNMIAVMSDSRATIQTVHNLNKGLPPRSGIEANIKRTLSEYASSKDVRISWVQGNFGIEGNEKADQRACFESHLGELSGRVRTVTHGAKSWLHHIGKAESRDCPCGTHGGRRTHYLRLPDASSWGISTRLGDKRHSAAGRTTFFNYIYHKMASSFELGFYTAKGCTISVKRNPGLAYVDNP</sequence>
<reference evidence="3 4" key="1">
    <citation type="journal article" date="2018" name="Nat. Ecol. Evol.">
        <title>Pezizomycetes genomes reveal the molecular basis of ectomycorrhizal truffle lifestyle.</title>
        <authorList>
            <person name="Murat C."/>
            <person name="Payen T."/>
            <person name="Noel B."/>
            <person name="Kuo A."/>
            <person name="Morin E."/>
            <person name="Chen J."/>
            <person name="Kohler A."/>
            <person name="Krizsan K."/>
            <person name="Balestrini R."/>
            <person name="Da Silva C."/>
            <person name="Montanini B."/>
            <person name="Hainaut M."/>
            <person name="Levati E."/>
            <person name="Barry K.W."/>
            <person name="Belfiori B."/>
            <person name="Cichocki N."/>
            <person name="Clum A."/>
            <person name="Dockter R.B."/>
            <person name="Fauchery L."/>
            <person name="Guy J."/>
            <person name="Iotti M."/>
            <person name="Le Tacon F."/>
            <person name="Lindquist E.A."/>
            <person name="Lipzen A."/>
            <person name="Malagnac F."/>
            <person name="Mello A."/>
            <person name="Molinier V."/>
            <person name="Miyauchi S."/>
            <person name="Poulain J."/>
            <person name="Riccioni C."/>
            <person name="Rubini A."/>
            <person name="Sitrit Y."/>
            <person name="Splivallo R."/>
            <person name="Traeger S."/>
            <person name="Wang M."/>
            <person name="Zifcakova L."/>
            <person name="Wipf D."/>
            <person name="Zambonelli A."/>
            <person name="Paolocci F."/>
            <person name="Nowrousian M."/>
            <person name="Ottonello S."/>
            <person name="Baldrian P."/>
            <person name="Spatafora J.W."/>
            <person name="Henrissat B."/>
            <person name="Nagy L.G."/>
            <person name="Aury J.M."/>
            <person name="Wincker P."/>
            <person name="Grigoriev I.V."/>
            <person name="Bonfante P."/>
            <person name="Martin F.M."/>
        </authorList>
    </citation>
    <scope>NUCLEOTIDE SEQUENCE [LARGE SCALE GENOMIC DNA]</scope>
    <source>
        <strain evidence="3 4">ATCC MYA-4762</strain>
    </source>
</reference>
<protein>
    <recommendedName>
        <fullName evidence="2">RNase H type-1 domain-containing protein</fullName>
    </recommendedName>
</protein>
<dbReference type="InParanoid" id="A0A3N4LMP5"/>
<name>A0A3N4LMP5_9PEZI</name>
<proteinExistence type="predicted"/>
<dbReference type="Gene3D" id="3.30.420.10">
    <property type="entry name" value="Ribonuclease H-like superfamily/Ribonuclease H"/>
    <property type="match status" value="1"/>
</dbReference>
<evidence type="ECO:0000256" key="1">
    <source>
        <dbReference type="SAM" id="MobiDB-lite"/>
    </source>
</evidence>
<dbReference type="GO" id="GO:0004523">
    <property type="term" value="F:RNA-DNA hybrid ribonuclease activity"/>
    <property type="evidence" value="ECO:0007669"/>
    <property type="project" value="InterPro"/>
</dbReference>
<organism evidence="3 4">
    <name type="scientific">Terfezia boudieri ATCC MYA-4762</name>
    <dbReference type="NCBI Taxonomy" id="1051890"/>
    <lineage>
        <taxon>Eukaryota</taxon>
        <taxon>Fungi</taxon>
        <taxon>Dikarya</taxon>
        <taxon>Ascomycota</taxon>
        <taxon>Pezizomycotina</taxon>
        <taxon>Pezizomycetes</taxon>
        <taxon>Pezizales</taxon>
        <taxon>Pezizaceae</taxon>
        <taxon>Terfezia</taxon>
    </lineage>
</organism>
<feature type="domain" description="RNase H type-1" evidence="2">
    <location>
        <begin position="160"/>
        <end position="238"/>
    </location>
</feature>
<dbReference type="Pfam" id="PF00075">
    <property type="entry name" value="RNase_H"/>
    <property type="match status" value="1"/>
</dbReference>
<dbReference type="SUPFAM" id="SSF53098">
    <property type="entry name" value="Ribonuclease H-like"/>
    <property type="match status" value="1"/>
</dbReference>
<feature type="region of interest" description="Disordered" evidence="1">
    <location>
        <begin position="82"/>
        <end position="108"/>
    </location>
</feature>
<dbReference type="EMBL" id="ML121549">
    <property type="protein sequence ID" value="RPB22779.1"/>
    <property type="molecule type" value="Genomic_DNA"/>
</dbReference>
<dbReference type="AlphaFoldDB" id="A0A3N4LMP5"/>
<dbReference type="InterPro" id="IPR002156">
    <property type="entry name" value="RNaseH_domain"/>
</dbReference>
<feature type="compositionally biased region" description="Polar residues" evidence="1">
    <location>
        <begin position="89"/>
        <end position="106"/>
    </location>
</feature>
<evidence type="ECO:0000313" key="3">
    <source>
        <dbReference type="EMBL" id="RPB22779.1"/>
    </source>
</evidence>
<dbReference type="Proteomes" id="UP000267821">
    <property type="component" value="Unassembled WGS sequence"/>
</dbReference>
<dbReference type="InterPro" id="IPR012337">
    <property type="entry name" value="RNaseH-like_sf"/>
</dbReference>
<gene>
    <name evidence="3" type="ORF">L211DRAFT_302099</name>
</gene>
<evidence type="ECO:0000259" key="2">
    <source>
        <dbReference type="Pfam" id="PF00075"/>
    </source>
</evidence>
<keyword evidence="4" id="KW-1185">Reference proteome</keyword>
<evidence type="ECO:0000313" key="4">
    <source>
        <dbReference type="Proteomes" id="UP000267821"/>
    </source>
</evidence>
<dbReference type="OrthoDB" id="6774133at2759"/>
<dbReference type="GO" id="GO:0003676">
    <property type="term" value="F:nucleic acid binding"/>
    <property type="evidence" value="ECO:0007669"/>
    <property type="project" value="InterPro"/>
</dbReference>
<dbReference type="InterPro" id="IPR036397">
    <property type="entry name" value="RNaseH_sf"/>
</dbReference>
<accession>A0A3N4LMP5</accession>